<feature type="region of interest" description="Disordered" evidence="1">
    <location>
        <begin position="159"/>
        <end position="250"/>
    </location>
</feature>
<evidence type="ECO:0000256" key="2">
    <source>
        <dbReference type="SAM" id="SignalP"/>
    </source>
</evidence>
<reference evidence="3 4" key="1">
    <citation type="submission" date="2018-07" db="EMBL/GenBank/DDBJ databases">
        <title>Genomic Encyclopedia of Type Strains, Phase IV (KMG-IV): sequencing the most valuable type-strain genomes for metagenomic binning, comparative biology and taxonomic classification.</title>
        <authorList>
            <person name="Goeker M."/>
        </authorList>
    </citation>
    <scope>NUCLEOTIDE SEQUENCE [LARGE SCALE GENOMIC DNA]</scope>
    <source>
        <strain evidence="3 4">DSM 25528</strain>
    </source>
</reference>
<name>A0A6I7HS82_9HYPH</name>
<keyword evidence="2" id="KW-0732">Signal</keyword>
<gene>
    <name evidence="3" type="ORF">DFR48_101619</name>
</gene>
<protein>
    <submittedName>
        <fullName evidence="3">Uncharacterized protein</fullName>
    </submittedName>
</protein>
<feature type="signal peptide" evidence="2">
    <location>
        <begin position="1"/>
        <end position="22"/>
    </location>
</feature>
<evidence type="ECO:0000313" key="4">
    <source>
        <dbReference type="Proteomes" id="UP000252582"/>
    </source>
</evidence>
<keyword evidence="4" id="KW-1185">Reference proteome</keyword>
<organism evidence="3 4">
    <name type="scientific">Ciceribacter lividus</name>
    <dbReference type="NCBI Taxonomy" id="1197950"/>
    <lineage>
        <taxon>Bacteria</taxon>
        <taxon>Pseudomonadati</taxon>
        <taxon>Pseudomonadota</taxon>
        <taxon>Alphaproteobacteria</taxon>
        <taxon>Hyphomicrobiales</taxon>
        <taxon>Rhizobiaceae</taxon>
        <taxon>Ciceribacter</taxon>
    </lineage>
</organism>
<comment type="caution">
    <text evidence="3">The sequence shown here is derived from an EMBL/GenBank/DDBJ whole genome shotgun (WGS) entry which is preliminary data.</text>
</comment>
<accession>A0A6I7HS82</accession>
<feature type="compositionally biased region" description="Acidic residues" evidence="1">
    <location>
        <begin position="238"/>
        <end position="250"/>
    </location>
</feature>
<evidence type="ECO:0000313" key="3">
    <source>
        <dbReference type="EMBL" id="RCW28604.1"/>
    </source>
</evidence>
<sequence length="250" mass="26375">MRKIFCSAAIAAQLTMAFTSVAPHQTLAATAHVHKLHSAHFIVTALEKKGIKVIDLRRRAQVYFLHVSDNAGTEAIVAIDGYSAEIIGLMVLALGPGVVATSTGSRGNHFVDLSYSFGYEVEYSVYESYTVVTTEEISITEEYTEVTYEESEEVTYEEVEETVEADLDSGTAEDAAGDELADGNNDEVDAAAYDEVSDHAADEMGTDEAVDDGTDDAGDAGMDDAGDDGMDGAGADDGGSEVIEDGGDEG</sequence>
<dbReference type="AlphaFoldDB" id="A0A6I7HS82"/>
<feature type="chain" id="PRO_5026156653" evidence="2">
    <location>
        <begin position="23"/>
        <end position="250"/>
    </location>
</feature>
<evidence type="ECO:0000256" key="1">
    <source>
        <dbReference type="SAM" id="MobiDB-lite"/>
    </source>
</evidence>
<dbReference type="RefSeq" id="WP_114361646.1">
    <property type="nucleotide sequence ID" value="NZ_QPIX01000001.1"/>
</dbReference>
<dbReference type="EMBL" id="QPIX01000001">
    <property type="protein sequence ID" value="RCW28604.1"/>
    <property type="molecule type" value="Genomic_DNA"/>
</dbReference>
<feature type="compositionally biased region" description="Acidic residues" evidence="1">
    <location>
        <begin position="175"/>
        <end position="189"/>
    </location>
</feature>
<feature type="compositionally biased region" description="Acidic residues" evidence="1">
    <location>
        <begin position="204"/>
        <end position="230"/>
    </location>
</feature>
<proteinExistence type="predicted"/>
<dbReference type="Proteomes" id="UP000252582">
    <property type="component" value="Unassembled WGS sequence"/>
</dbReference>